<comment type="caution">
    <text evidence="8">The sequence shown here is derived from an EMBL/GenBank/DDBJ whole genome shotgun (WGS) entry which is preliminary data.</text>
</comment>
<dbReference type="PANTHER" id="PTHR43214">
    <property type="entry name" value="TWO-COMPONENT RESPONSE REGULATOR"/>
    <property type="match status" value="1"/>
</dbReference>
<feature type="modified residue" description="4-aspartylphosphate" evidence="5">
    <location>
        <position position="73"/>
    </location>
</feature>
<accession>W6JTT4</accession>
<dbReference type="Pfam" id="PF00072">
    <property type="entry name" value="Response_reg"/>
    <property type="match status" value="1"/>
</dbReference>
<keyword evidence="9" id="KW-1185">Reference proteome</keyword>
<dbReference type="GO" id="GO:0006355">
    <property type="term" value="P:regulation of DNA-templated transcription"/>
    <property type="evidence" value="ECO:0007669"/>
    <property type="project" value="InterPro"/>
</dbReference>
<dbReference type="GO" id="GO:0000160">
    <property type="term" value="P:phosphorelay signal transduction system"/>
    <property type="evidence" value="ECO:0007669"/>
    <property type="project" value="InterPro"/>
</dbReference>
<dbReference type="PANTHER" id="PTHR43214:SF24">
    <property type="entry name" value="TRANSCRIPTIONAL REGULATORY PROTEIN NARL-RELATED"/>
    <property type="match status" value="1"/>
</dbReference>
<dbReference type="PRINTS" id="PR00038">
    <property type="entry name" value="HTHLUXR"/>
</dbReference>
<dbReference type="SMART" id="SM00448">
    <property type="entry name" value="REC"/>
    <property type="match status" value="1"/>
</dbReference>
<keyword evidence="3" id="KW-0238">DNA-binding</keyword>
<dbReference type="Pfam" id="PF00196">
    <property type="entry name" value="GerE"/>
    <property type="match status" value="1"/>
</dbReference>
<dbReference type="PROSITE" id="PS50110">
    <property type="entry name" value="RESPONSE_REGULATORY"/>
    <property type="match status" value="1"/>
</dbReference>
<proteinExistence type="predicted"/>
<keyword evidence="1 5" id="KW-0597">Phosphoprotein</keyword>
<evidence type="ECO:0000259" key="7">
    <source>
        <dbReference type="PROSITE" id="PS50110"/>
    </source>
</evidence>
<feature type="domain" description="HTH luxR-type" evidence="6">
    <location>
        <begin position="171"/>
        <end position="236"/>
    </location>
</feature>
<dbReference type="Proteomes" id="UP000035763">
    <property type="component" value="Unassembled WGS sequence"/>
</dbReference>
<gene>
    <name evidence="8" type="ORF">BN11_1490001</name>
</gene>
<name>W6JTT4_9MICO</name>
<evidence type="ECO:0000313" key="9">
    <source>
        <dbReference type="Proteomes" id="UP000035763"/>
    </source>
</evidence>
<reference evidence="8 9" key="1">
    <citation type="journal article" date="2013" name="ISME J.">
        <title>A metabolic model for members of the genus Tetrasphaera involved in enhanced biological phosphorus removal.</title>
        <authorList>
            <person name="Kristiansen R."/>
            <person name="Nguyen H.T.T."/>
            <person name="Saunders A.M."/>
            <person name="Nielsen J.L."/>
            <person name="Wimmer R."/>
            <person name="Le V.Q."/>
            <person name="McIlroy S.J."/>
            <person name="Petrovski S."/>
            <person name="Seviour R.J."/>
            <person name="Calteau A."/>
            <person name="Nielsen K.L."/>
            <person name="Nielsen P.H."/>
        </authorList>
    </citation>
    <scope>NUCLEOTIDE SEQUENCE [LARGE SCALE GENOMIC DNA]</scope>
    <source>
        <strain evidence="8 9">Ben110</strain>
    </source>
</reference>
<feature type="domain" description="Response regulatory" evidence="7">
    <location>
        <begin position="22"/>
        <end position="138"/>
    </location>
</feature>
<dbReference type="Gene3D" id="3.40.50.2300">
    <property type="match status" value="1"/>
</dbReference>
<sequence length="237" mass="25103">MAQRADGHRGDQQEECMSEPIRVVLVDDDPMVRTGLGLILGGDSGIQIVAEAVDGEDALGVVARERPDVVLMDIRMPRRDGLSATETLLAQPNPPRILVLTTFDADELVLKALRAGAAGFLLKDTPPARLVEAVRAVAAGQPMLSPSVTAQLIAAVAGPAADPEDTSAADARSRLDTLTERELEVAQAIGRGLSNQEIAGELYMSVATVKAHVGRLFTKLGVDNRVQIAILVHDAHK</sequence>
<dbReference type="AlphaFoldDB" id="W6JTT4"/>
<dbReference type="CDD" id="cd17535">
    <property type="entry name" value="REC_NarL-like"/>
    <property type="match status" value="1"/>
</dbReference>
<dbReference type="InterPro" id="IPR011006">
    <property type="entry name" value="CheY-like_superfamily"/>
</dbReference>
<evidence type="ECO:0000313" key="8">
    <source>
        <dbReference type="EMBL" id="CCH72257.1"/>
    </source>
</evidence>
<evidence type="ECO:0000256" key="5">
    <source>
        <dbReference type="PROSITE-ProRule" id="PRU00169"/>
    </source>
</evidence>
<keyword evidence="2" id="KW-0805">Transcription regulation</keyword>
<evidence type="ECO:0000256" key="4">
    <source>
        <dbReference type="ARBA" id="ARBA00023163"/>
    </source>
</evidence>
<dbReference type="InterPro" id="IPR058245">
    <property type="entry name" value="NreC/VraR/RcsB-like_REC"/>
</dbReference>
<dbReference type="SUPFAM" id="SSF46894">
    <property type="entry name" value="C-terminal effector domain of the bipartite response regulators"/>
    <property type="match status" value="1"/>
</dbReference>
<dbReference type="CDD" id="cd06170">
    <property type="entry name" value="LuxR_C_like"/>
    <property type="match status" value="1"/>
</dbReference>
<organism evidence="8 9">
    <name type="scientific">Nostocoides australiense Ben110</name>
    <dbReference type="NCBI Taxonomy" id="1193182"/>
    <lineage>
        <taxon>Bacteria</taxon>
        <taxon>Bacillati</taxon>
        <taxon>Actinomycetota</taxon>
        <taxon>Actinomycetes</taxon>
        <taxon>Micrococcales</taxon>
        <taxon>Intrasporangiaceae</taxon>
        <taxon>Nostocoides</taxon>
    </lineage>
</organism>
<dbReference type="PROSITE" id="PS50043">
    <property type="entry name" value="HTH_LUXR_2"/>
    <property type="match status" value="1"/>
</dbReference>
<dbReference type="InterPro" id="IPR001789">
    <property type="entry name" value="Sig_transdc_resp-reg_receiver"/>
</dbReference>
<dbReference type="PROSITE" id="PS00622">
    <property type="entry name" value="HTH_LUXR_1"/>
    <property type="match status" value="1"/>
</dbReference>
<evidence type="ECO:0000256" key="3">
    <source>
        <dbReference type="ARBA" id="ARBA00023125"/>
    </source>
</evidence>
<evidence type="ECO:0000256" key="1">
    <source>
        <dbReference type="ARBA" id="ARBA00022553"/>
    </source>
</evidence>
<keyword evidence="4" id="KW-0804">Transcription</keyword>
<evidence type="ECO:0000259" key="6">
    <source>
        <dbReference type="PROSITE" id="PS50043"/>
    </source>
</evidence>
<dbReference type="SMART" id="SM00421">
    <property type="entry name" value="HTH_LUXR"/>
    <property type="match status" value="1"/>
</dbReference>
<protein>
    <submittedName>
        <fullName evidence="8">Regulatory protein, LuxR:Response regulator receiver</fullName>
    </submittedName>
</protein>
<dbReference type="STRING" id="1193182.BN11_1490001"/>
<evidence type="ECO:0000256" key="2">
    <source>
        <dbReference type="ARBA" id="ARBA00023015"/>
    </source>
</evidence>
<dbReference type="InterPro" id="IPR000792">
    <property type="entry name" value="Tscrpt_reg_LuxR_C"/>
</dbReference>
<dbReference type="SUPFAM" id="SSF52172">
    <property type="entry name" value="CheY-like"/>
    <property type="match status" value="1"/>
</dbReference>
<dbReference type="GO" id="GO:0003677">
    <property type="term" value="F:DNA binding"/>
    <property type="evidence" value="ECO:0007669"/>
    <property type="project" value="UniProtKB-KW"/>
</dbReference>
<dbReference type="EMBL" id="CAJA01000056">
    <property type="protein sequence ID" value="CCH72257.1"/>
    <property type="molecule type" value="Genomic_DNA"/>
</dbReference>
<dbReference type="InterPro" id="IPR016032">
    <property type="entry name" value="Sig_transdc_resp-reg_C-effctor"/>
</dbReference>
<dbReference type="InterPro" id="IPR039420">
    <property type="entry name" value="WalR-like"/>
</dbReference>